<accession>A0A2X0IJ33</accession>
<dbReference type="OrthoDB" id="5405318at2"/>
<protein>
    <submittedName>
        <fullName evidence="9">AEC family transporter</fullName>
    </submittedName>
</protein>
<comment type="similarity">
    <text evidence="2">Belongs to the auxin efflux carrier (TC 2.A.69) family.</text>
</comment>
<dbReference type="InterPro" id="IPR038770">
    <property type="entry name" value="Na+/solute_symporter_sf"/>
</dbReference>
<dbReference type="InterPro" id="IPR004776">
    <property type="entry name" value="Mem_transp_PIN-like"/>
</dbReference>
<dbReference type="RefSeq" id="WP_111501184.1">
    <property type="nucleotide sequence ID" value="NZ_QKYN01000051.1"/>
</dbReference>
<name>A0A2X0IJ33_9ACTN</name>
<dbReference type="Gene3D" id="1.20.1530.20">
    <property type="match status" value="1"/>
</dbReference>
<evidence type="ECO:0000313" key="9">
    <source>
        <dbReference type="EMBL" id="RAG85124.1"/>
    </source>
</evidence>
<feature type="transmembrane region" description="Helical" evidence="8">
    <location>
        <begin position="162"/>
        <end position="179"/>
    </location>
</feature>
<proteinExistence type="inferred from homology"/>
<feature type="transmembrane region" description="Helical" evidence="8">
    <location>
        <begin position="283"/>
        <end position="303"/>
    </location>
</feature>
<feature type="transmembrane region" description="Helical" evidence="8">
    <location>
        <begin position="223"/>
        <end position="245"/>
    </location>
</feature>
<evidence type="ECO:0000256" key="2">
    <source>
        <dbReference type="ARBA" id="ARBA00010145"/>
    </source>
</evidence>
<keyword evidence="4" id="KW-1003">Cell membrane</keyword>
<keyword evidence="7 8" id="KW-0472">Membrane</keyword>
<dbReference type="Proteomes" id="UP000248889">
    <property type="component" value="Unassembled WGS sequence"/>
</dbReference>
<evidence type="ECO:0000256" key="3">
    <source>
        <dbReference type="ARBA" id="ARBA00022448"/>
    </source>
</evidence>
<dbReference type="AlphaFoldDB" id="A0A2X0IJ33"/>
<organism evidence="9 10">
    <name type="scientific">Streptacidiphilus pinicola</name>
    <dbReference type="NCBI Taxonomy" id="2219663"/>
    <lineage>
        <taxon>Bacteria</taxon>
        <taxon>Bacillati</taxon>
        <taxon>Actinomycetota</taxon>
        <taxon>Actinomycetes</taxon>
        <taxon>Kitasatosporales</taxon>
        <taxon>Streptomycetaceae</taxon>
        <taxon>Streptacidiphilus</taxon>
    </lineage>
</organism>
<feature type="transmembrane region" description="Helical" evidence="8">
    <location>
        <begin position="191"/>
        <end position="211"/>
    </location>
</feature>
<feature type="transmembrane region" description="Helical" evidence="8">
    <location>
        <begin position="120"/>
        <end position="142"/>
    </location>
</feature>
<feature type="transmembrane region" description="Helical" evidence="8">
    <location>
        <begin position="251"/>
        <end position="271"/>
    </location>
</feature>
<dbReference type="Pfam" id="PF03547">
    <property type="entry name" value="Mem_trans"/>
    <property type="match status" value="1"/>
</dbReference>
<evidence type="ECO:0000256" key="7">
    <source>
        <dbReference type="ARBA" id="ARBA00023136"/>
    </source>
</evidence>
<feature type="transmembrane region" description="Helical" evidence="8">
    <location>
        <begin position="94"/>
        <end position="114"/>
    </location>
</feature>
<sequence>MNLLNAFIPIWALTAVGYAARRRGLLGESAAGVLGRYVFHLAMPPALFLTLSKTPLSSFDVRALVAFGVSTGVTLGVGWFAAGRLFGRKQGERPIWGMAAGYVNSANLGIPIALQVLHSVSFLAEVVLLQVLVVTPIILIALDRHGDASGTVRLRRILTLPVRNPVILGSALGVVWSVGHWHVPAEVSNCLGLLSGSAVPVALVALGASLHGEARASAAGREIGVLTALKLVLQPVIAFAVGELLHLSHAQLLAVVVCAGLPTAQNTFIFAQEYGVGEALANRAVIVTTTCSLATLATVAALLGNH</sequence>
<evidence type="ECO:0000256" key="5">
    <source>
        <dbReference type="ARBA" id="ARBA00022692"/>
    </source>
</evidence>
<comment type="subcellular location">
    <subcellularLocation>
        <location evidence="1">Cell membrane</location>
        <topology evidence="1">Multi-pass membrane protein</topology>
    </subcellularLocation>
</comment>
<dbReference type="EMBL" id="QKYN01000051">
    <property type="protein sequence ID" value="RAG85124.1"/>
    <property type="molecule type" value="Genomic_DNA"/>
</dbReference>
<keyword evidence="6 8" id="KW-1133">Transmembrane helix</keyword>
<feature type="transmembrane region" description="Helical" evidence="8">
    <location>
        <begin position="6"/>
        <end position="21"/>
    </location>
</feature>
<evidence type="ECO:0000256" key="6">
    <source>
        <dbReference type="ARBA" id="ARBA00022989"/>
    </source>
</evidence>
<dbReference type="PANTHER" id="PTHR36838:SF3">
    <property type="entry name" value="TRANSPORTER AUXIN EFFLUX CARRIER EC FAMILY"/>
    <property type="match status" value="1"/>
</dbReference>
<reference evidence="9 10" key="1">
    <citation type="submission" date="2018-06" db="EMBL/GenBank/DDBJ databases">
        <title>Streptacidiphilus pinicola sp. nov., isolated from pine grove soil.</title>
        <authorList>
            <person name="Roh S.G."/>
            <person name="Park S."/>
            <person name="Kim M.-K."/>
            <person name="Yun B.-R."/>
            <person name="Park J."/>
            <person name="Kim M.J."/>
            <person name="Kim Y.S."/>
            <person name="Kim S.B."/>
        </authorList>
    </citation>
    <scope>NUCLEOTIDE SEQUENCE [LARGE SCALE GENOMIC DNA]</scope>
    <source>
        <strain evidence="9 10">MMS16-CNU450</strain>
    </source>
</reference>
<evidence type="ECO:0000313" key="10">
    <source>
        <dbReference type="Proteomes" id="UP000248889"/>
    </source>
</evidence>
<comment type="caution">
    <text evidence="9">The sequence shown here is derived from an EMBL/GenBank/DDBJ whole genome shotgun (WGS) entry which is preliminary data.</text>
</comment>
<dbReference type="GO" id="GO:0005886">
    <property type="term" value="C:plasma membrane"/>
    <property type="evidence" value="ECO:0007669"/>
    <property type="project" value="UniProtKB-SubCell"/>
</dbReference>
<keyword evidence="5 8" id="KW-0812">Transmembrane</keyword>
<evidence type="ECO:0000256" key="4">
    <source>
        <dbReference type="ARBA" id="ARBA00022475"/>
    </source>
</evidence>
<keyword evidence="3" id="KW-0813">Transport</keyword>
<evidence type="ECO:0000256" key="1">
    <source>
        <dbReference type="ARBA" id="ARBA00004651"/>
    </source>
</evidence>
<dbReference type="GO" id="GO:0055085">
    <property type="term" value="P:transmembrane transport"/>
    <property type="evidence" value="ECO:0007669"/>
    <property type="project" value="InterPro"/>
</dbReference>
<evidence type="ECO:0000256" key="8">
    <source>
        <dbReference type="SAM" id="Phobius"/>
    </source>
</evidence>
<dbReference type="PANTHER" id="PTHR36838">
    <property type="entry name" value="AUXIN EFFLUX CARRIER FAMILY PROTEIN"/>
    <property type="match status" value="1"/>
</dbReference>
<feature type="transmembrane region" description="Helical" evidence="8">
    <location>
        <begin position="63"/>
        <end position="82"/>
    </location>
</feature>
<gene>
    <name evidence="9" type="ORF">DN069_13430</name>
</gene>
<feature type="transmembrane region" description="Helical" evidence="8">
    <location>
        <begin position="33"/>
        <end position="51"/>
    </location>
</feature>
<keyword evidence="10" id="KW-1185">Reference proteome</keyword>